<protein>
    <recommendedName>
        <fullName evidence="5">Secreted protein</fullName>
    </recommendedName>
</protein>
<dbReference type="EMBL" id="JAUSZV010000005">
    <property type="protein sequence ID" value="MDQ0909563.1"/>
    <property type="molecule type" value="Genomic_DNA"/>
</dbReference>
<dbReference type="AlphaFoldDB" id="A0AAW8FL66"/>
<reference evidence="3" key="1">
    <citation type="submission" date="2023-07" db="EMBL/GenBank/DDBJ databases">
        <title>Comparative genomics of wheat-associated soil bacteria to identify genetic determinants of phenazine resistance.</title>
        <authorList>
            <person name="Mouncey N."/>
        </authorList>
    </citation>
    <scope>NUCLEOTIDE SEQUENCE</scope>
    <source>
        <strain evidence="3">V4I22</strain>
    </source>
</reference>
<gene>
    <name evidence="3" type="ORF">QFZ22_005548</name>
</gene>
<sequence length="281" mass="29706">MSESENQQVGEVGPAELTASVEPVEPGAPAAKPVRRGRVAAVVGSVVLVAAVVVGVGCTVVTVDGADRDAGAPVWKFPKGGSAKATAAPLKGLAGMLVPYGADGWSRGPDIGEYGYEAQLSGAEATALSKESLSGLPRTQRKALEKQIDKQRLTGIAMRSYVSTDQLSSVYTDKASTVTIELRQLDNKAAARGITEFQNDFLDALGDVLRDGPRIEGHKDARCFLTPKDADTKLDSMFCFALQGNVLVDFTADSARPMQQRGISMLLREQLDRIAEPGESV</sequence>
<dbReference type="Proteomes" id="UP001234216">
    <property type="component" value="Unassembled WGS sequence"/>
</dbReference>
<comment type="caution">
    <text evidence="3">The sequence shown here is derived from an EMBL/GenBank/DDBJ whole genome shotgun (WGS) entry which is preliminary data.</text>
</comment>
<feature type="transmembrane region" description="Helical" evidence="2">
    <location>
        <begin position="39"/>
        <end position="63"/>
    </location>
</feature>
<dbReference type="RefSeq" id="WP_306979465.1">
    <property type="nucleotide sequence ID" value="NZ_JAUSZV010000005.1"/>
</dbReference>
<evidence type="ECO:0000313" key="4">
    <source>
        <dbReference type="Proteomes" id="UP001234216"/>
    </source>
</evidence>
<name>A0AAW8FL66_9ACTN</name>
<evidence type="ECO:0008006" key="5">
    <source>
        <dbReference type="Google" id="ProtNLM"/>
    </source>
</evidence>
<evidence type="ECO:0000256" key="1">
    <source>
        <dbReference type="SAM" id="MobiDB-lite"/>
    </source>
</evidence>
<keyword evidence="2" id="KW-1133">Transmembrane helix</keyword>
<accession>A0AAW8FL66</accession>
<feature type="region of interest" description="Disordered" evidence="1">
    <location>
        <begin position="1"/>
        <end position="31"/>
    </location>
</feature>
<organism evidence="3 4">
    <name type="scientific">Streptomyces canus</name>
    <dbReference type="NCBI Taxonomy" id="58343"/>
    <lineage>
        <taxon>Bacteria</taxon>
        <taxon>Bacillati</taxon>
        <taxon>Actinomycetota</taxon>
        <taxon>Actinomycetes</taxon>
        <taxon>Kitasatosporales</taxon>
        <taxon>Streptomycetaceae</taxon>
        <taxon>Streptomyces</taxon>
        <taxon>Streptomyces aurantiacus group</taxon>
    </lineage>
</organism>
<evidence type="ECO:0000256" key="2">
    <source>
        <dbReference type="SAM" id="Phobius"/>
    </source>
</evidence>
<evidence type="ECO:0000313" key="3">
    <source>
        <dbReference type="EMBL" id="MDQ0909563.1"/>
    </source>
</evidence>
<keyword evidence="2" id="KW-0472">Membrane</keyword>
<proteinExistence type="predicted"/>
<keyword evidence="2" id="KW-0812">Transmembrane</keyword>